<dbReference type="Pfam" id="PF04773">
    <property type="entry name" value="FecR"/>
    <property type="match status" value="1"/>
</dbReference>
<dbReference type="RefSeq" id="WP_084287879.1">
    <property type="nucleotide sequence ID" value="NZ_FWYB01000002.1"/>
</dbReference>
<dbReference type="Gene3D" id="2.60.120.1440">
    <property type="match status" value="1"/>
</dbReference>
<keyword evidence="1" id="KW-0812">Transmembrane</keyword>
<evidence type="ECO:0000313" key="5">
    <source>
        <dbReference type="Proteomes" id="UP000192678"/>
    </source>
</evidence>
<accession>A0A1W2BA47</accession>
<evidence type="ECO:0000259" key="2">
    <source>
        <dbReference type="Pfam" id="PF04773"/>
    </source>
</evidence>
<name>A0A1W2BA47_9SPHI</name>
<keyword evidence="5" id="KW-1185">Reference proteome</keyword>
<feature type="transmembrane region" description="Helical" evidence="1">
    <location>
        <begin position="89"/>
        <end position="109"/>
    </location>
</feature>
<dbReference type="InterPro" id="IPR006860">
    <property type="entry name" value="FecR"/>
</dbReference>
<dbReference type="PANTHER" id="PTHR30273:SF2">
    <property type="entry name" value="PROTEIN FECR"/>
    <property type="match status" value="1"/>
</dbReference>
<protein>
    <submittedName>
        <fullName evidence="4">FecR family protein</fullName>
    </submittedName>
</protein>
<dbReference type="PANTHER" id="PTHR30273">
    <property type="entry name" value="PERIPLASMIC SIGNAL SENSOR AND SIGMA FACTOR ACTIVATOR FECR-RELATED"/>
    <property type="match status" value="1"/>
</dbReference>
<evidence type="ECO:0000259" key="3">
    <source>
        <dbReference type="Pfam" id="PF16344"/>
    </source>
</evidence>
<gene>
    <name evidence="4" type="ORF">SAMN04488101_102233</name>
</gene>
<reference evidence="4 5" key="1">
    <citation type="submission" date="2017-04" db="EMBL/GenBank/DDBJ databases">
        <authorList>
            <person name="Afonso C.L."/>
            <person name="Miller P.J."/>
            <person name="Scott M.A."/>
            <person name="Spackman E."/>
            <person name="Goraichik I."/>
            <person name="Dimitrov K.M."/>
            <person name="Suarez D.L."/>
            <person name="Swayne D.E."/>
        </authorList>
    </citation>
    <scope>NUCLEOTIDE SEQUENCE [LARGE SCALE GENOMIC DNA]</scope>
    <source>
        <strain evidence="4 5">DSM 19625</strain>
    </source>
</reference>
<dbReference type="InterPro" id="IPR032508">
    <property type="entry name" value="FecR_C"/>
</dbReference>
<evidence type="ECO:0000313" key="4">
    <source>
        <dbReference type="EMBL" id="SMC69661.1"/>
    </source>
</evidence>
<proteinExistence type="predicted"/>
<keyword evidence="1" id="KW-0472">Membrane</keyword>
<dbReference type="Pfam" id="PF16344">
    <property type="entry name" value="FecR_C"/>
    <property type="match status" value="1"/>
</dbReference>
<evidence type="ECO:0000256" key="1">
    <source>
        <dbReference type="SAM" id="Phobius"/>
    </source>
</evidence>
<dbReference type="EMBL" id="FWYB01000002">
    <property type="protein sequence ID" value="SMC69661.1"/>
    <property type="molecule type" value="Genomic_DNA"/>
</dbReference>
<dbReference type="Gene3D" id="3.55.50.30">
    <property type="match status" value="1"/>
</dbReference>
<sequence length="389" mass="43628">METQNNFKRTSELIIKFLKKELSVQEEKEFQQWLNASPENTALVESFRNTTHVQKEINYLSAVDINQGWADVSKQIAVKPTKTLAWSKILRYSAAAILIVSVGFGVYTFNAKIKSGNNETAAVHDIMPGSKKAVLQLADGSVIDLSDANLSLVGKNGKPTMWAKKGVLAFNPEENRNNRKGYNLLKTPRAGEYKMILPDGTKVWLNAVSSLRFPTSFNKSERRVELTGEAYFEVAHNKDMPFKVAFNKTEVEVLGTHFNISTFSGKSKTTLIEGSVKVTEGGKPQLLKPGEEAVVNNGAVNIHKTDTYKSIAWKEGAFYFKEDLMTDIMNQLFRWYDVEIIYKGNPDTKRYSGNIRRQATLNQALEMLNAVSGTKFSLEGRTVTVDFNK</sequence>
<organism evidence="4 5">
    <name type="scientific">Pedobacter nyackensis</name>
    <dbReference type="NCBI Taxonomy" id="475255"/>
    <lineage>
        <taxon>Bacteria</taxon>
        <taxon>Pseudomonadati</taxon>
        <taxon>Bacteroidota</taxon>
        <taxon>Sphingobacteriia</taxon>
        <taxon>Sphingobacteriales</taxon>
        <taxon>Sphingobacteriaceae</taxon>
        <taxon>Pedobacter</taxon>
    </lineage>
</organism>
<keyword evidence="1" id="KW-1133">Transmembrane helix</keyword>
<dbReference type="GO" id="GO:0016989">
    <property type="term" value="F:sigma factor antagonist activity"/>
    <property type="evidence" value="ECO:0007669"/>
    <property type="project" value="TreeGrafter"/>
</dbReference>
<dbReference type="InterPro" id="IPR012373">
    <property type="entry name" value="Ferrdict_sens_TM"/>
</dbReference>
<dbReference type="AlphaFoldDB" id="A0A1W2BA47"/>
<dbReference type="Proteomes" id="UP000192678">
    <property type="component" value="Unassembled WGS sequence"/>
</dbReference>
<feature type="domain" description="Protein FecR C-terminal" evidence="3">
    <location>
        <begin position="318"/>
        <end position="385"/>
    </location>
</feature>
<dbReference type="OrthoDB" id="1099963at2"/>
<feature type="domain" description="FecR protein" evidence="2">
    <location>
        <begin position="185"/>
        <end position="277"/>
    </location>
</feature>
<dbReference type="STRING" id="475255.SAMN04488101_102233"/>